<dbReference type="Proteomes" id="UP000042958">
    <property type="component" value="Unassembled WGS sequence"/>
</dbReference>
<accession>A0A0F7U590</accession>
<proteinExistence type="predicted"/>
<reference evidence="2" key="1">
    <citation type="journal article" date="2015" name="Genome Announc.">
        <title>Draft genome sequence of the fungus Penicillium brasilianum MG11.</title>
        <authorList>
            <person name="Horn F."/>
            <person name="Linde J."/>
            <person name="Mattern D.J."/>
            <person name="Walther G."/>
            <person name="Guthke R."/>
            <person name="Brakhage A.A."/>
            <person name="Valiante V."/>
        </authorList>
    </citation>
    <scope>NUCLEOTIDE SEQUENCE [LARGE SCALE GENOMIC DNA]</scope>
    <source>
        <strain evidence="2">MG11</strain>
    </source>
</reference>
<gene>
    <name evidence="1" type="ORF">PMG11_11094</name>
</gene>
<evidence type="ECO:0000313" key="2">
    <source>
        <dbReference type="Proteomes" id="UP000042958"/>
    </source>
</evidence>
<protein>
    <submittedName>
        <fullName evidence="1">Uncharacterized protein</fullName>
    </submittedName>
</protein>
<name>A0A0F7U590_PENBI</name>
<dbReference type="EMBL" id="CDHK01000018">
    <property type="protein sequence ID" value="CEJ62597.1"/>
    <property type="molecule type" value="Genomic_DNA"/>
</dbReference>
<keyword evidence="2" id="KW-1185">Reference proteome</keyword>
<dbReference type="OrthoDB" id="4349430at2759"/>
<sequence length="125" mass="13906">MRQIGRRLRYLPHSIKLKPYPGAILVSWEDNETEAFRMLGPSGPDYHVVLCDDNCANAETALLHEKAALRNDVVPCGCRQQFARQTHRMCVFSGLSHTSTYCTMIADRGSGFLRGPVRSNLAGAI</sequence>
<dbReference type="AlphaFoldDB" id="A0A0F7U590"/>
<organism evidence="1 2">
    <name type="scientific">Penicillium brasilianum</name>
    <dbReference type="NCBI Taxonomy" id="104259"/>
    <lineage>
        <taxon>Eukaryota</taxon>
        <taxon>Fungi</taxon>
        <taxon>Dikarya</taxon>
        <taxon>Ascomycota</taxon>
        <taxon>Pezizomycotina</taxon>
        <taxon>Eurotiomycetes</taxon>
        <taxon>Eurotiomycetidae</taxon>
        <taxon>Eurotiales</taxon>
        <taxon>Aspergillaceae</taxon>
        <taxon>Penicillium</taxon>
    </lineage>
</organism>
<evidence type="ECO:0000313" key="1">
    <source>
        <dbReference type="EMBL" id="CEJ62597.1"/>
    </source>
</evidence>